<dbReference type="EMBL" id="JAPFFF010000013">
    <property type="protein sequence ID" value="KAK8871683.1"/>
    <property type="molecule type" value="Genomic_DNA"/>
</dbReference>
<gene>
    <name evidence="1" type="ORF">M9Y10_007422</name>
</gene>
<evidence type="ECO:0000313" key="1">
    <source>
        <dbReference type="EMBL" id="KAK8871683.1"/>
    </source>
</evidence>
<keyword evidence="2" id="KW-1185">Reference proteome</keyword>
<sequence length="154" mass="18712">MKSSKTKNMKDFESNNWKTIIYQKDNEIILYELNSNERLINRMKRNKKRTMLYEISKMKDNKKFTYEHKNIFSYEGYSMNQQQEMTERVPIEEEQEENKFIDTNLLTQEMFPNPMIDFQFPLNEILTVEEGNESILSNKWNEIDDIIFSPIQIE</sequence>
<protein>
    <submittedName>
        <fullName evidence="1">Uncharacterized protein</fullName>
    </submittedName>
</protein>
<comment type="caution">
    <text evidence="1">The sequence shown here is derived from an EMBL/GenBank/DDBJ whole genome shotgun (WGS) entry which is preliminary data.</text>
</comment>
<organism evidence="1 2">
    <name type="scientific">Tritrichomonas musculus</name>
    <dbReference type="NCBI Taxonomy" id="1915356"/>
    <lineage>
        <taxon>Eukaryota</taxon>
        <taxon>Metamonada</taxon>
        <taxon>Parabasalia</taxon>
        <taxon>Tritrichomonadida</taxon>
        <taxon>Tritrichomonadidae</taxon>
        <taxon>Tritrichomonas</taxon>
    </lineage>
</organism>
<dbReference type="Proteomes" id="UP001470230">
    <property type="component" value="Unassembled WGS sequence"/>
</dbReference>
<evidence type="ECO:0000313" key="2">
    <source>
        <dbReference type="Proteomes" id="UP001470230"/>
    </source>
</evidence>
<reference evidence="1 2" key="1">
    <citation type="submission" date="2024-04" db="EMBL/GenBank/DDBJ databases">
        <title>Tritrichomonas musculus Genome.</title>
        <authorList>
            <person name="Alves-Ferreira E."/>
            <person name="Grigg M."/>
            <person name="Lorenzi H."/>
            <person name="Galac M."/>
        </authorList>
    </citation>
    <scope>NUCLEOTIDE SEQUENCE [LARGE SCALE GENOMIC DNA]</scope>
    <source>
        <strain evidence="1 2">EAF2021</strain>
    </source>
</reference>
<accession>A0ABR2J1A0</accession>
<name>A0ABR2J1A0_9EUKA</name>
<proteinExistence type="predicted"/>